<feature type="transmembrane region" description="Helical" evidence="6">
    <location>
        <begin position="210"/>
        <end position="229"/>
    </location>
</feature>
<proteinExistence type="inferred from homology"/>
<dbReference type="EMBL" id="VZRU01006405">
    <property type="protein sequence ID" value="NWW46049.1"/>
    <property type="molecule type" value="Genomic_DNA"/>
</dbReference>
<evidence type="ECO:0000256" key="2">
    <source>
        <dbReference type="ARBA" id="ARBA00006665"/>
    </source>
</evidence>
<keyword evidence="5 6" id="KW-0472">Membrane</keyword>
<dbReference type="PANTHER" id="PTHR10383:SF5">
    <property type="entry name" value="SERINE INCORPORATOR 4"/>
    <property type="match status" value="1"/>
</dbReference>
<evidence type="ECO:0000313" key="7">
    <source>
        <dbReference type="EMBL" id="NWW46049.1"/>
    </source>
</evidence>
<keyword evidence="8" id="KW-1185">Reference proteome</keyword>
<gene>
    <name evidence="7" type="primary">Serinc4</name>
    <name evidence="7" type="ORF">PEDTOR_R03896</name>
</gene>
<feature type="transmembrane region" description="Helical" evidence="6">
    <location>
        <begin position="76"/>
        <end position="95"/>
    </location>
</feature>
<dbReference type="AlphaFoldDB" id="A0A7K6NAJ7"/>
<evidence type="ECO:0000256" key="6">
    <source>
        <dbReference type="SAM" id="Phobius"/>
    </source>
</evidence>
<keyword evidence="4 6" id="KW-1133">Transmembrane helix</keyword>
<accession>A0A7K6NAJ7</accession>
<dbReference type="GO" id="GO:0016020">
    <property type="term" value="C:membrane"/>
    <property type="evidence" value="ECO:0007669"/>
    <property type="project" value="UniProtKB-SubCell"/>
</dbReference>
<comment type="similarity">
    <text evidence="2">Belongs to the TDE1 family.</text>
</comment>
<dbReference type="InterPro" id="IPR005016">
    <property type="entry name" value="TDE1/TMS"/>
</dbReference>
<feature type="transmembrane region" description="Helical" evidence="6">
    <location>
        <begin position="47"/>
        <end position="64"/>
    </location>
</feature>
<feature type="transmembrane region" description="Helical" evidence="6">
    <location>
        <begin position="129"/>
        <end position="152"/>
    </location>
</feature>
<dbReference type="Pfam" id="PF03348">
    <property type="entry name" value="Serinc"/>
    <property type="match status" value="1"/>
</dbReference>
<evidence type="ECO:0000256" key="1">
    <source>
        <dbReference type="ARBA" id="ARBA00004141"/>
    </source>
</evidence>
<reference evidence="7 8" key="1">
    <citation type="submission" date="2019-09" db="EMBL/GenBank/DDBJ databases">
        <title>Bird 10,000 Genomes (B10K) Project - Family phase.</title>
        <authorList>
            <person name="Zhang G."/>
        </authorList>
    </citation>
    <scope>NUCLEOTIDE SEQUENCE [LARGE SCALE GENOMIC DNA]</scope>
    <source>
        <strain evidence="7">B10K-DU-029-80</strain>
        <tissue evidence="7">Muscle</tissue>
    </source>
</reference>
<evidence type="ECO:0000313" key="8">
    <source>
        <dbReference type="Proteomes" id="UP000565207"/>
    </source>
</evidence>
<feature type="non-terminal residue" evidence="7">
    <location>
        <position position="1"/>
    </location>
</feature>
<sequence>LTGATQDKRWYLAVLMATAAFYTLASAAFSFLYKFYTHPAACHLNKALLALNGSLCGIMSFISITPCVRLKQPRSGLLQSSIISCYVMYLTFSALSSRPPERVLYKGQNLTVCFPGVRQDEMQTEDTTVAVLGAAIMYACVLFACNEASYLAEVFGPFWMVKVYSFEFKKPSCCFCCPEKMEEELRGGCRVNTYLEAPDERGRVVYSYSAFHFVFFLASLYVMMTLTNWFSYENAVLETTFTHGSWSTFWVKVSSCWACVLLYLWLLLSPL</sequence>
<feature type="transmembrane region" description="Helical" evidence="6">
    <location>
        <begin position="12"/>
        <end position="35"/>
    </location>
</feature>
<keyword evidence="3 6" id="KW-0812">Transmembrane</keyword>
<organism evidence="7 8">
    <name type="scientific">Pedionomus torquatus</name>
    <name type="common">Plains-wanderer</name>
    <dbReference type="NCBI Taxonomy" id="227192"/>
    <lineage>
        <taxon>Eukaryota</taxon>
        <taxon>Metazoa</taxon>
        <taxon>Chordata</taxon>
        <taxon>Craniata</taxon>
        <taxon>Vertebrata</taxon>
        <taxon>Euteleostomi</taxon>
        <taxon>Archelosauria</taxon>
        <taxon>Archosauria</taxon>
        <taxon>Dinosauria</taxon>
        <taxon>Saurischia</taxon>
        <taxon>Theropoda</taxon>
        <taxon>Coelurosauria</taxon>
        <taxon>Aves</taxon>
        <taxon>Neognathae</taxon>
        <taxon>Neoaves</taxon>
        <taxon>Charadriiformes</taxon>
        <taxon>Pedionomidae</taxon>
        <taxon>Pedionomus</taxon>
    </lineage>
</organism>
<evidence type="ECO:0000256" key="3">
    <source>
        <dbReference type="ARBA" id="ARBA00022692"/>
    </source>
</evidence>
<protein>
    <submittedName>
        <fullName evidence="7">SERC4 protein</fullName>
    </submittedName>
</protein>
<feature type="transmembrane region" description="Helical" evidence="6">
    <location>
        <begin position="249"/>
        <end position="268"/>
    </location>
</feature>
<comment type="caution">
    <text evidence="7">The sequence shown here is derived from an EMBL/GenBank/DDBJ whole genome shotgun (WGS) entry which is preliminary data.</text>
</comment>
<dbReference type="Proteomes" id="UP000565207">
    <property type="component" value="Unassembled WGS sequence"/>
</dbReference>
<evidence type="ECO:0000256" key="4">
    <source>
        <dbReference type="ARBA" id="ARBA00022989"/>
    </source>
</evidence>
<dbReference type="PANTHER" id="PTHR10383">
    <property type="entry name" value="SERINE INCORPORATOR"/>
    <property type="match status" value="1"/>
</dbReference>
<name>A0A7K6NAJ7_PEDTO</name>
<feature type="non-terminal residue" evidence="7">
    <location>
        <position position="271"/>
    </location>
</feature>
<evidence type="ECO:0000256" key="5">
    <source>
        <dbReference type="ARBA" id="ARBA00023136"/>
    </source>
</evidence>
<comment type="subcellular location">
    <subcellularLocation>
        <location evidence="1">Membrane</location>
        <topology evidence="1">Multi-pass membrane protein</topology>
    </subcellularLocation>
</comment>